<evidence type="ECO:0000256" key="1">
    <source>
        <dbReference type="ARBA" id="ARBA00004123"/>
    </source>
</evidence>
<evidence type="ECO:0000256" key="2">
    <source>
        <dbReference type="ARBA" id="ARBA00022723"/>
    </source>
</evidence>
<keyword evidence="4" id="KW-0862">Zinc</keyword>
<evidence type="ECO:0000256" key="4">
    <source>
        <dbReference type="ARBA" id="ARBA00022833"/>
    </source>
</evidence>
<evidence type="ECO:0000256" key="6">
    <source>
        <dbReference type="ARBA" id="ARBA00023015"/>
    </source>
</evidence>
<evidence type="ECO:0000256" key="11">
    <source>
        <dbReference type="SAM" id="MobiDB-lite"/>
    </source>
</evidence>
<comment type="caution">
    <text evidence="12">The sequence shown here is derived from an EMBL/GenBank/DDBJ whole genome shotgun (WGS) entry which is preliminary data.</text>
</comment>
<keyword evidence="6" id="KW-0805">Transcription regulation</keyword>
<dbReference type="GO" id="GO:0071819">
    <property type="term" value="C:DUBm complex"/>
    <property type="evidence" value="ECO:0007669"/>
    <property type="project" value="TreeGrafter"/>
</dbReference>
<evidence type="ECO:0000256" key="9">
    <source>
        <dbReference type="ARBA" id="ARBA00023242"/>
    </source>
</evidence>
<evidence type="ECO:0000256" key="8">
    <source>
        <dbReference type="ARBA" id="ARBA00023163"/>
    </source>
</evidence>
<dbReference type="PANTHER" id="PTHR46367">
    <property type="entry name" value="ATAXIN-7-LIKE PROTEIN 3"/>
    <property type="match status" value="1"/>
</dbReference>
<feature type="compositionally biased region" description="Low complexity" evidence="11">
    <location>
        <begin position="242"/>
        <end position="292"/>
    </location>
</feature>
<feature type="compositionally biased region" description="Acidic residues" evidence="11">
    <location>
        <begin position="327"/>
        <end position="340"/>
    </location>
</feature>
<keyword evidence="5" id="KW-0156">Chromatin regulator</keyword>
<feature type="region of interest" description="Disordered" evidence="11">
    <location>
        <begin position="150"/>
        <end position="340"/>
    </location>
</feature>
<sequence length="340" mass="36175">MGEAVRSDVISALTKIIFDAMVDEGVSEIIFEAHKSIARARQPCSICHAHCQSAHVSTSLITTAPKAPEPLQLPRPDTPLIGQQKSPAANAASAKSDVLLTCLNCSRPMASSRYAQHLSSCMGLGNSRRGAIRNTASKLTLESEIGSPYLESESESAKGKGKALADPKTQSKGKKRVNMALDPKTKSPSPKKHKVSPIKMRPQEHFVPLPVKGTGPPRRPAYVPLHAPNGQYPLGRPTSQTSVPSRLRASSVASSSSVSQESGGARTPTPSFSTSTTSSSSAPHSQQAAHTHAPYRELYPTKPLVYPSGNWVKSTDMIMNPPHVDADEVVDTDSSDVDSS</sequence>
<name>A0A9P6BD82_9AGAM</name>
<dbReference type="OrthoDB" id="21557at2759"/>
<evidence type="ECO:0000256" key="7">
    <source>
        <dbReference type="ARBA" id="ARBA00023159"/>
    </source>
</evidence>
<evidence type="ECO:0000256" key="10">
    <source>
        <dbReference type="RuleBase" id="RU261113"/>
    </source>
</evidence>
<evidence type="ECO:0000313" key="12">
    <source>
        <dbReference type="EMBL" id="KAF9520636.1"/>
    </source>
</evidence>
<reference evidence="12" key="1">
    <citation type="journal article" date="2020" name="Nat. Commun.">
        <title>Large-scale genome sequencing of mycorrhizal fungi provides insights into the early evolution of symbiotic traits.</title>
        <authorList>
            <person name="Miyauchi S."/>
            <person name="Kiss E."/>
            <person name="Kuo A."/>
            <person name="Drula E."/>
            <person name="Kohler A."/>
            <person name="Sanchez-Garcia M."/>
            <person name="Morin E."/>
            <person name="Andreopoulos B."/>
            <person name="Barry K.W."/>
            <person name="Bonito G."/>
            <person name="Buee M."/>
            <person name="Carver A."/>
            <person name="Chen C."/>
            <person name="Cichocki N."/>
            <person name="Clum A."/>
            <person name="Culley D."/>
            <person name="Crous P.W."/>
            <person name="Fauchery L."/>
            <person name="Girlanda M."/>
            <person name="Hayes R.D."/>
            <person name="Keri Z."/>
            <person name="LaButti K."/>
            <person name="Lipzen A."/>
            <person name="Lombard V."/>
            <person name="Magnuson J."/>
            <person name="Maillard F."/>
            <person name="Murat C."/>
            <person name="Nolan M."/>
            <person name="Ohm R.A."/>
            <person name="Pangilinan J."/>
            <person name="Pereira M.F."/>
            <person name="Perotto S."/>
            <person name="Peter M."/>
            <person name="Pfister S."/>
            <person name="Riley R."/>
            <person name="Sitrit Y."/>
            <person name="Stielow J.B."/>
            <person name="Szollosi G."/>
            <person name="Zifcakova L."/>
            <person name="Stursova M."/>
            <person name="Spatafora J.W."/>
            <person name="Tedersoo L."/>
            <person name="Vaario L.M."/>
            <person name="Yamada A."/>
            <person name="Yan M."/>
            <person name="Wang P."/>
            <person name="Xu J."/>
            <person name="Bruns T."/>
            <person name="Baldrian P."/>
            <person name="Vilgalys R."/>
            <person name="Dunand C."/>
            <person name="Henrissat B."/>
            <person name="Grigoriev I.V."/>
            <person name="Hibbett D."/>
            <person name="Nagy L.G."/>
            <person name="Martin F.M."/>
        </authorList>
    </citation>
    <scope>NUCLEOTIDE SEQUENCE</scope>
    <source>
        <strain evidence="12">UP504</strain>
    </source>
</reference>
<dbReference type="PANTHER" id="PTHR46367:SF1">
    <property type="entry name" value="ATAXIN-7-LIKE PROTEIN 3"/>
    <property type="match status" value="1"/>
</dbReference>
<dbReference type="InterPro" id="IPR013246">
    <property type="entry name" value="SAGA_su_Sgf11"/>
</dbReference>
<dbReference type="GO" id="GO:0006357">
    <property type="term" value="P:regulation of transcription by RNA polymerase II"/>
    <property type="evidence" value="ECO:0007669"/>
    <property type="project" value="TreeGrafter"/>
</dbReference>
<gene>
    <name evidence="12" type="ORF">BS47DRAFT_648674</name>
</gene>
<keyword evidence="9" id="KW-0539">Nucleus</keyword>
<protein>
    <recommendedName>
        <fullName evidence="10">SAGA-associated factor 11</fullName>
    </recommendedName>
</protein>
<keyword evidence="7 10" id="KW-0010">Activator</keyword>
<evidence type="ECO:0000256" key="5">
    <source>
        <dbReference type="ARBA" id="ARBA00022853"/>
    </source>
</evidence>
<comment type="subcellular location">
    <subcellularLocation>
        <location evidence="1 10">Nucleus</location>
    </subcellularLocation>
</comment>
<dbReference type="EMBL" id="MU128911">
    <property type="protein sequence ID" value="KAF9520636.1"/>
    <property type="molecule type" value="Genomic_DNA"/>
</dbReference>
<dbReference type="AlphaFoldDB" id="A0A9P6BD82"/>
<dbReference type="Pfam" id="PF08209">
    <property type="entry name" value="Sgf11"/>
    <property type="match status" value="1"/>
</dbReference>
<dbReference type="GO" id="GO:0000124">
    <property type="term" value="C:SAGA complex"/>
    <property type="evidence" value="ECO:0007669"/>
    <property type="project" value="TreeGrafter"/>
</dbReference>
<dbReference type="Gene3D" id="3.30.160.60">
    <property type="entry name" value="Classic Zinc Finger"/>
    <property type="match status" value="1"/>
</dbReference>
<dbReference type="Proteomes" id="UP000886523">
    <property type="component" value="Unassembled WGS sequence"/>
</dbReference>
<keyword evidence="3" id="KW-0863">Zinc-finger</keyword>
<dbReference type="InterPro" id="IPR051078">
    <property type="entry name" value="SGF11"/>
</dbReference>
<comment type="similarity">
    <text evidence="10">Belongs to the SGF11 family.</text>
</comment>
<dbReference type="GO" id="GO:0003713">
    <property type="term" value="F:transcription coactivator activity"/>
    <property type="evidence" value="ECO:0007669"/>
    <property type="project" value="TreeGrafter"/>
</dbReference>
<proteinExistence type="inferred from homology"/>
<evidence type="ECO:0000313" key="13">
    <source>
        <dbReference type="Proteomes" id="UP000886523"/>
    </source>
</evidence>
<keyword evidence="13" id="KW-1185">Reference proteome</keyword>
<evidence type="ECO:0000256" key="3">
    <source>
        <dbReference type="ARBA" id="ARBA00022771"/>
    </source>
</evidence>
<dbReference type="GO" id="GO:0006325">
    <property type="term" value="P:chromatin organization"/>
    <property type="evidence" value="ECO:0007669"/>
    <property type="project" value="UniProtKB-KW"/>
</dbReference>
<organism evidence="12 13">
    <name type="scientific">Hydnum rufescens UP504</name>
    <dbReference type="NCBI Taxonomy" id="1448309"/>
    <lineage>
        <taxon>Eukaryota</taxon>
        <taxon>Fungi</taxon>
        <taxon>Dikarya</taxon>
        <taxon>Basidiomycota</taxon>
        <taxon>Agaricomycotina</taxon>
        <taxon>Agaricomycetes</taxon>
        <taxon>Cantharellales</taxon>
        <taxon>Hydnaceae</taxon>
        <taxon>Hydnum</taxon>
    </lineage>
</organism>
<dbReference type="GO" id="GO:0008270">
    <property type="term" value="F:zinc ion binding"/>
    <property type="evidence" value="ECO:0007669"/>
    <property type="project" value="UniProtKB-KW"/>
</dbReference>
<accession>A0A9P6BD82</accession>
<keyword evidence="2" id="KW-0479">Metal-binding</keyword>
<keyword evidence="8" id="KW-0804">Transcription</keyword>